<sequence>MTHNECLFCNIYNGKEPAHVIYKDEDVVIFKDLYPASENHFLLVPKTHILNAKHLTKEHIPLVENLVKHAQRIVLEYNGDICDARFGFHWPPFNSISHLHLHAIFPASAMSFIKKIIFKEGTFWFVNVSKTDNYYYYYLILIRIAFIILFFFFFSLSMSYTG</sequence>
<gene>
    <name evidence="12" type="primary">8231699</name>
    <name evidence="11" type="ORF">Phum_PHUM521150</name>
</gene>
<dbReference type="OMA" id="EKKCIFC"/>
<dbReference type="Proteomes" id="UP000009046">
    <property type="component" value="Unassembled WGS sequence"/>
</dbReference>
<dbReference type="InterPro" id="IPR011146">
    <property type="entry name" value="HIT-like"/>
</dbReference>
<dbReference type="EnsemblMetazoa" id="PHUM521150-RA">
    <property type="protein sequence ID" value="PHUM521150-PA"/>
    <property type="gene ID" value="PHUM521150"/>
</dbReference>
<dbReference type="KEGG" id="phu:Phum_PHUM521150"/>
<keyword evidence="1" id="KW-0547">Nucleotide-binding</keyword>
<dbReference type="EMBL" id="AAZO01006328">
    <property type="status" value="NOT_ANNOTATED_CDS"/>
    <property type="molecule type" value="Genomic_DNA"/>
</dbReference>
<name>E0VYX3_PEDHC</name>
<dbReference type="EMBL" id="DS235848">
    <property type="protein sequence ID" value="EEB18579.1"/>
    <property type="molecule type" value="Genomic_DNA"/>
</dbReference>
<reference evidence="11" key="1">
    <citation type="submission" date="2007-04" db="EMBL/GenBank/DDBJ databases">
        <title>Annotation of Pediculus humanus corporis strain USDA.</title>
        <authorList>
            <person name="Kirkness E."/>
            <person name="Hannick L."/>
            <person name="Hass B."/>
            <person name="Bruggner R."/>
            <person name="Lawson D."/>
            <person name="Bidwell S."/>
            <person name="Joardar V."/>
            <person name="Caler E."/>
            <person name="Walenz B."/>
            <person name="Inman J."/>
            <person name="Schobel S."/>
            <person name="Galinsky K."/>
            <person name="Amedeo P."/>
            <person name="Strausberg R."/>
        </authorList>
    </citation>
    <scope>NUCLEOTIDE SEQUENCE</scope>
    <source>
        <strain evidence="11">USDA</strain>
    </source>
</reference>
<evidence type="ECO:0000313" key="11">
    <source>
        <dbReference type="EMBL" id="EEB18579.1"/>
    </source>
</evidence>
<reference evidence="12" key="3">
    <citation type="submission" date="2021-02" db="UniProtKB">
        <authorList>
            <consortium name="EnsemblMetazoa"/>
        </authorList>
    </citation>
    <scope>IDENTIFICATION</scope>
    <source>
        <strain evidence="12">USDA</strain>
    </source>
</reference>
<keyword evidence="9" id="KW-0472">Membrane</keyword>
<dbReference type="OrthoDB" id="1915375at2759"/>
<keyword evidence="9" id="KW-0812">Transmembrane</keyword>
<dbReference type="eggNOG" id="KOG4359">
    <property type="taxonomic scope" value="Eukaryota"/>
</dbReference>
<dbReference type="HOGENOM" id="CLU_056776_4_2_1"/>
<evidence type="ECO:0000256" key="1">
    <source>
        <dbReference type="ARBA" id="ARBA00022741"/>
    </source>
</evidence>
<organism>
    <name type="scientific">Pediculus humanus subsp. corporis</name>
    <name type="common">Body louse</name>
    <dbReference type="NCBI Taxonomy" id="121224"/>
    <lineage>
        <taxon>Eukaryota</taxon>
        <taxon>Metazoa</taxon>
        <taxon>Ecdysozoa</taxon>
        <taxon>Arthropoda</taxon>
        <taxon>Hexapoda</taxon>
        <taxon>Insecta</taxon>
        <taxon>Pterygota</taxon>
        <taxon>Neoptera</taxon>
        <taxon>Paraneoptera</taxon>
        <taxon>Psocodea</taxon>
        <taxon>Troctomorpha</taxon>
        <taxon>Phthiraptera</taxon>
        <taxon>Anoplura</taxon>
        <taxon>Pediculidae</taxon>
        <taxon>Pediculus</taxon>
    </lineage>
</organism>
<evidence type="ECO:0000313" key="13">
    <source>
        <dbReference type="Proteomes" id="UP000009046"/>
    </source>
</evidence>
<dbReference type="PRINTS" id="PR00332">
    <property type="entry name" value="HISTRIAD"/>
</dbReference>
<feature type="transmembrane region" description="Helical" evidence="9">
    <location>
        <begin position="135"/>
        <end position="156"/>
    </location>
</feature>
<keyword evidence="2" id="KW-0378">Hydrolase</keyword>
<dbReference type="STRING" id="121224.E0VYX3"/>
<dbReference type="FunCoup" id="E0VYX3">
    <property type="interactions" value="929"/>
</dbReference>
<dbReference type="Pfam" id="PF11969">
    <property type="entry name" value="DcpS_C"/>
    <property type="match status" value="1"/>
</dbReference>
<evidence type="ECO:0000256" key="6">
    <source>
        <dbReference type="ARBA" id="ARBA00042361"/>
    </source>
</evidence>
<feature type="active site" description="Tele-AMP-histidine intermediate" evidence="7">
    <location>
        <position position="102"/>
    </location>
</feature>
<dbReference type="GO" id="GO:0000166">
    <property type="term" value="F:nucleotide binding"/>
    <property type="evidence" value="ECO:0007669"/>
    <property type="project" value="UniProtKB-KW"/>
</dbReference>
<dbReference type="GO" id="GO:0016787">
    <property type="term" value="F:hydrolase activity"/>
    <property type="evidence" value="ECO:0007669"/>
    <property type="project" value="UniProtKB-KW"/>
</dbReference>
<reference evidence="11" key="2">
    <citation type="submission" date="2007-04" db="EMBL/GenBank/DDBJ databases">
        <title>The genome of the human body louse.</title>
        <authorList>
            <consortium name="The Human Body Louse Genome Consortium"/>
            <person name="Kirkness E."/>
            <person name="Walenz B."/>
            <person name="Hass B."/>
            <person name="Bruggner R."/>
            <person name="Strausberg R."/>
        </authorList>
    </citation>
    <scope>NUCLEOTIDE SEQUENCE</scope>
    <source>
        <strain evidence="11">USDA</strain>
    </source>
</reference>
<evidence type="ECO:0000256" key="8">
    <source>
        <dbReference type="PROSITE-ProRule" id="PRU00464"/>
    </source>
</evidence>
<keyword evidence="9" id="KW-1133">Transmembrane helix</keyword>
<comment type="similarity">
    <text evidence="4">Belongs to the HINT family.</text>
</comment>
<dbReference type="CTD" id="8231699"/>
<evidence type="ECO:0000256" key="9">
    <source>
        <dbReference type="SAM" id="Phobius"/>
    </source>
</evidence>
<dbReference type="PANTHER" id="PTHR12486:SF5">
    <property type="entry name" value="ADENOSINE 5'-MONOPHOSPHORAMIDASE HINT3"/>
    <property type="match status" value="1"/>
</dbReference>
<evidence type="ECO:0000256" key="5">
    <source>
        <dbReference type="ARBA" id="ARBA00039802"/>
    </source>
</evidence>
<feature type="short sequence motif" description="Histidine triad motif" evidence="8">
    <location>
        <begin position="98"/>
        <end position="102"/>
    </location>
</feature>
<dbReference type="InParanoid" id="E0VYX3"/>
<proteinExistence type="inferred from homology"/>
<evidence type="ECO:0000256" key="7">
    <source>
        <dbReference type="PIRSR" id="PIRSR601310-1"/>
    </source>
</evidence>
<evidence type="ECO:0000256" key="2">
    <source>
        <dbReference type="ARBA" id="ARBA00022801"/>
    </source>
</evidence>
<dbReference type="PANTHER" id="PTHR12486">
    <property type="entry name" value="APRATAXIN-RELATED"/>
    <property type="match status" value="1"/>
</dbReference>
<protein>
    <recommendedName>
        <fullName evidence="5">Adenosine 5'-monophosphoramidase HINT3</fullName>
    </recommendedName>
    <alternativeName>
        <fullName evidence="6">Histidine triad nucleotide-binding protein 3</fullName>
    </alternativeName>
</protein>
<dbReference type="InterPro" id="IPR001310">
    <property type="entry name" value="Histidine_triad_HIT"/>
</dbReference>
<dbReference type="InterPro" id="IPR036265">
    <property type="entry name" value="HIT-like_sf"/>
</dbReference>
<dbReference type="AlphaFoldDB" id="E0VYX3"/>
<dbReference type="GeneID" id="8231699"/>
<evidence type="ECO:0000256" key="4">
    <source>
        <dbReference type="ARBA" id="ARBA00025764"/>
    </source>
</evidence>
<dbReference type="Gene3D" id="3.30.428.10">
    <property type="entry name" value="HIT-like"/>
    <property type="match status" value="1"/>
</dbReference>
<dbReference type="PROSITE" id="PS51084">
    <property type="entry name" value="HIT_2"/>
    <property type="match status" value="1"/>
</dbReference>
<accession>E0VYX3</accession>
<evidence type="ECO:0000256" key="3">
    <source>
        <dbReference type="ARBA" id="ARBA00024472"/>
    </source>
</evidence>
<evidence type="ECO:0000259" key="10">
    <source>
        <dbReference type="PROSITE" id="PS51084"/>
    </source>
</evidence>
<evidence type="ECO:0000313" key="12">
    <source>
        <dbReference type="EnsemblMetazoa" id="PHUM521150-PA"/>
    </source>
</evidence>
<dbReference type="SUPFAM" id="SSF54197">
    <property type="entry name" value="HIT-like"/>
    <property type="match status" value="1"/>
</dbReference>
<comment type="catalytic activity">
    <reaction evidence="3">
        <text>adenosine 5'-phosphoramidate + H2O = NH4(+) + AMP</text>
        <dbReference type="Rhea" id="RHEA:67916"/>
        <dbReference type="ChEBI" id="CHEBI:15377"/>
        <dbReference type="ChEBI" id="CHEBI:28938"/>
        <dbReference type="ChEBI" id="CHEBI:57890"/>
        <dbReference type="ChEBI" id="CHEBI:456215"/>
    </reaction>
</comment>
<dbReference type="VEuPathDB" id="VectorBase:PHUM521150"/>
<keyword evidence="13" id="KW-1185">Reference proteome</keyword>
<dbReference type="RefSeq" id="XP_002431317.1">
    <property type="nucleotide sequence ID" value="XM_002431272.1"/>
</dbReference>
<feature type="domain" description="HIT" evidence="10">
    <location>
        <begin position="7"/>
        <end position="113"/>
    </location>
</feature>